<evidence type="ECO:0000256" key="9">
    <source>
        <dbReference type="RuleBase" id="RU000688"/>
    </source>
</evidence>
<dbReference type="Gene3D" id="1.20.1070.10">
    <property type="entry name" value="Rhodopsin 7-helix transmembrane proteins"/>
    <property type="match status" value="2"/>
</dbReference>
<dbReference type="PROSITE" id="PS00237">
    <property type="entry name" value="G_PROTEIN_RECEP_F1_1"/>
    <property type="match status" value="1"/>
</dbReference>
<dbReference type="InterPro" id="IPR017452">
    <property type="entry name" value="GPCR_Rhodpsn_7TM"/>
</dbReference>
<evidence type="ECO:0000256" key="1">
    <source>
        <dbReference type="ARBA" id="ARBA00004651"/>
    </source>
</evidence>
<reference evidence="14" key="1">
    <citation type="submission" date="2025-08" db="UniProtKB">
        <authorList>
            <consortium name="RefSeq"/>
        </authorList>
    </citation>
    <scope>IDENTIFICATION</scope>
</reference>
<evidence type="ECO:0000256" key="6">
    <source>
        <dbReference type="ARBA" id="ARBA00023136"/>
    </source>
</evidence>
<proteinExistence type="inferred from homology"/>
<feature type="transmembrane region" description="Helical" evidence="11">
    <location>
        <begin position="424"/>
        <end position="447"/>
    </location>
</feature>
<organism evidence="13 14">
    <name type="scientific">Priapulus caudatus</name>
    <name type="common">Priapulid worm</name>
    <dbReference type="NCBI Taxonomy" id="37621"/>
    <lineage>
        <taxon>Eukaryota</taxon>
        <taxon>Metazoa</taxon>
        <taxon>Ecdysozoa</taxon>
        <taxon>Scalidophora</taxon>
        <taxon>Priapulida</taxon>
        <taxon>Priapulimorpha</taxon>
        <taxon>Priapulimorphida</taxon>
        <taxon>Priapulidae</taxon>
        <taxon>Priapulus</taxon>
    </lineage>
</organism>
<dbReference type="GeneID" id="106820961"/>
<evidence type="ECO:0000259" key="12">
    <source>
        <dbReference type="PROSITE" id="PS50262"/>
    </source>
</evidence>
<gene>
    <name evidence="14" type="primary">LOC106820961</name>
</gene>
<evidence type="ECO:0000256" key="11">
    <source>
        <dbReference type="SAM" id="Phobius"/>
    </source>
</evidence>
<evidence type="ECO:0000256" key="3">
    <source>
        <dbReference type="ARBA" id="ARBA00022692"/>
    </source>
</evidence>
<feature type="domain" description="G-protein coupled receptors family 1 profile" evidence="12">
    <location>
        <begin position="53"/>
        <end position="444"/>
    </location>
</feature>
<keyword evidence="13" id="KW-1185">Reference proteome</keyword>
<comment type="subcellular location">
    <subcellularLocation>
        <location evidence="1">Cell membrane</location>
        <topology evidence="1">Multi-pass membrane protein</topology>
    </subcellularLocation>
</comment>
<feature type="transmembrane region" description="Helical" evidence="11">
    <location>
        <begin position="153"/>
        <end position="173"/>
    </location>
</feature>
<dbReference type="SMART" id="SM01381">
    <property type="entry name" value="7TM_GPCR_Srsx"/>
    <property type="match status" value="1"/>
</dbReference>
<comment type="similarity">
    <text evidence="9">Belongs to the G-protein coupled receptor 1 family.</text>
</comment>
<dbReference type="InterPro" id="IPR000276">
    <property type="entry name" value="GPCR_Rhodpsn"/>
</dbReference>
<dbReference type="Proteomes" id="UP000695022">
    <property type="component" value="Unplaced"/>
</dbReference>
<feature type="transmembrane region" description="Helical" evidence="11">
    <location>
        <begin position="193"/>
        <end position="216"/>
    </location>
</feature>
<dbReference type="PRINTS" id="PR01103">
    <property type="entry name" value="ADRENERGICR"/>
</dbReference>
<feature type="transmembrane region" description="Helical" evidence="11">
    <location>
        <begin position="114"/>
        <end position="132"/>
    </location>
</feature>
<evidence type="ECO:0000256" key="10">
    <source>
        <dbReference type="SAM" id="MobiDB-lite"/>
    </source>
</evidence>
<dbReference type="PANTHER" id="PTHR24248">
    <property type="entry name" value="ADRENERGIC RECEPTOR-RELATED G-PROTEIN COUPLED RECEPTOR"/>
    <property type="match status" value="1"/>
</dbReference>
<keyword evidence="8 9" id="KW-0807">Transducer</keyword>
<dbReference type="SUPFAM" id="SSF81321">
    <property type="entry name" value="Family A G protein-coupled receptor-like"/>
    <property type="match status" value="1"/>
</dbReference>
<keyword evidence="5 9" id="KW-0297">G-protein coupled receptor</keyword>
<feature type="transmembrane region" description="Helical" evidence="11">
    <location>
        <begin position="36"/>
        <end position="61"/>
    </location>
</feature>
<dbReference type="PRINTS" id="PR00237">
    <property type="entry name" value="GPCRRHODOPSN"/>
</dbReference>
<feature type="transmembrane region" description="Helical" evidence="11">
    <location>
        <begin position="73"/>
        <end position="94"/>
    </location>
</feature>
<evidence type="ECO:0000313" key="14">
    <source>
        <dbReference type="RefSeq" id="XP_014681069.1"/>
    </source>
</evidence>
<keyword evidence="7 9" id="KW-0675">Receptor</keyword>
<sequence>MTDNAVDAPPTGNLSAGNLTCGHDSFYPSCFSQSRIILTALFVTLLMLFMVVGNIMVVIAIAREKSLKQVQNWFLASLAMADMFIGGLIVPFTLAQELMGYWYFSVIWCEIWKALDVLLCTASTLSLCAISLDRYWSITQAVKYVQKRTPMRVAVLIAAVWIVSGVISVPPLLGWRDEMASGNYPLCEVSRRIGYVIYSSMGSFFIPVIVIVFVYFRVYVAARTRARQGVRMRTAETTTVTSFRNNSQQQAVVGKPPCKNADRAYVIDAPVAKPETEAETLTQINGVNVMNYVPEEATRLVDKNDVVAADPPVGDDDARTNKYVPLPTVAKSPKRKPAFFARIAIVHSPLISSRKRANTGSSEDLSKDPTKNADRQKRRIARARERRATIVIGIIIAAFILCWLPFGFVYVTEALCDHCRLPPLTFSIFFFLGYCNSALNPIIYTVFNRDFSNAFKRMLGCGGAKGAASY</sequence>
<dbReference type="InterPro" id="IPR002233">
    <property type="entry name" value="ADR_fam"/>
</dbReference>
<protein>
    <submittedName>
        <fullName evidence="14">Alpha-2C adrenergic receptor-like</fullName>
    </submittedName>
</protein>
<evidence type="ECO:0000256" key="7">
    <source>
        <dbReference type="ARBA" id="ARBA00023170"/>
    </source>
</evidence>
<feature type="transmembrane region" description="Helical" evidence="11">
    <location>
        <begin position="388"/>
        <end position="412"/>
    </location>
</feature>
<dbReference type="CDD" id="cd15059">
    <property type="entry name" value="7tmA_alpha2_AR"/>
    <property type="match status" value="1"/>
</dbReference>
<keyword evidence="6 11" id="KW-0472">Membrane</keyword>
<dbReference type="PANTHER" id="PTHR24248:SF189">
    <property type="entry name" value="ALPHA2-ADRENERGIC-LIKE OCTOPAMINE RECEPTOR, ISOFORM B"/>
    <property type="match status" value="1"/>
</dbReference>
<evidence type="ECO:0000256" key="2">
    <source>
        <dbReference type="ARBA" id="ARBA00022475"/>
    </source>
</evidence>
<dbReference type="RefSeq" id="XP_014681069.1">
    <property type="nucleotide sequence ID" value="XM_014825583.1"/>
</dbReference>
<evidence type="ECO:0000256" key="8">
    <source>
        <dbReference type="ARBA" id="ARBA00023224"/>
    </source>
</evidence>
<accession>A0ABM1F9E8</accession>
<keyword evidence="4 11" id="KW-1133">Transmembrane helix</keyword>
<evidence type="ECO:0000256" key="4">
    <source>
        <dbReference type="ARBA" id="ARBA00022989"/>
    </source>
</evidence>
<keyword evidence="2" id="KW-1003">Cell membrane</keyword>
<dbReference type="PROSITE" id="PS50262">
    <property type="entry name" value="G_PROTEIN_RECEP_F1_2"/>
    <property type="match status" value="1"/>
</dbReference>
<feature type="region of interest" description="Disordered" evidence="10">
    <location>
        <begin position="354"/>
        <end position="380"/>
    </location>
</feature>
<dbReference type="Pfam" id="PF00001">
    <property type="entry name" value="7tm_1"/>
    <property type="match status" value="1"/>
</dbReference>
<evidence type="ECO:0000313" key="13">
    <source>
        <dbReference type="Proteomes" id="UP000695022"/>
    </source>
</evidence>
<keyword evidence="3 9" id="KW-0812">Transmembrane</keyword>
<name>A0ABM1F9E8_PRICU</name>
<feature type="compositionally biased region" description="Basic and acidic residues" evidence="10">
    <location>
        <begin position="364"/>
        <end position="375"/>
    </location>
</feature>
<evidence type="ECO:0000256" key="5">
    <source>
        <dbReference type="ARBA" id="ARBA00023040"/>
    </source>
</evidence>